<feature type="region of interest" description="Disordered" evidence="6">
    <location>
        <begin position="141"/>
        <end position="162"/>
    </location>
</feature>
<evidence type="ECO:0000256" key="2">
    <source>
        <dbReference type="ARBA" id="ARBA00022980"/>
    </source>
</evidence>
<dbReference type="NCBIfam" id="NF006332">
    <property type="entry name" value="PRK08562.1"/>
    <property type="match status" value="1"/>
</dbReference>
<evidence type="ECO:0000256" key="4">
    <source>
        <dbReference type="ARBA" id="ARBA00035229"/>
    </source>
</evidence>
<evidence type="ECO:0000313" key="7">
    <source>
        <dbReference type="EMBL" id="CCC82442.1"/>
    </source>
</evidence>
<gene>
    <name evidence="5 7" type="primary">rpl32e</name>
    <name evidence="7" type="ordered locus">TTX_1822</name>
</gene>
<evidence type="ECO:0000256" key="1">
    <source>
        <dbReference type="ARBA" id="ARBA00008431"/>
    </source>
</evidence>
<sequence length="162" mass="18750">MARPRRELPKEVDALLKLRIKMERRMPEFVRVDQHRYIRIEDSGWRRPRGLDNKIRQQRKGYPPKVKAGYRKPAAVRGLHPSGFVETLVRRPEDLEGLDPKIHAVRIAAGVGVRKRVEILKRAQERGFYVLNPGKKALEMLQKQSAQQPSTQEGEKVKTTGQ</sequence>
<dbReference type="CDD" id="cd00513">
    <property type="entry name" value="Ribosomal_L32_L32e"/>
    <property type="match status" value="1"/>
</dbReference>
<dbReference type="GO" id="GO:0003735">
    <property type="term" value="F:structural constituent of ribosome"/>
    <property type="evidence" value="ECO:0007669"/>
    <property type="project" value="InterPro"/>
</dbReference>
<dbReference type="PROSITE" id="PS00580">
    <property type="entry name" value="RIBOSOMAL_L32E"/>
    <property type="match status" value="1"/>
</dbReference>
<evidence type="ECO:0000256" key="3">
    <source>
        <dbReference type="ARBA" id="ARBA00023274"/>
    </source>
</evidence>
<dbReference type="STRING" id="768679.TTX_1822"/>
<dbReference type="HAMAP" id="MF_00810">
    <property type="entry name" value="Ribosomal_eL32"/>
    <property type="match status" value="1"/>
</dbReference>
<feature type="compositionally biased region" description="Basic and acidic residues" evidence="6">
    <location>
        <begin position="153"/>
        <end position="162"/>
    </location>
</feature>
<keyword evidence="3 5" id="KW-0687">Ribonucleoprotein</keyword>
<dbReference type="PANTHER" id="PTHR23413:SF1">
    <property type="entry name" value="RIBOSOMAL PROTEIN L32"/>
    <property type="match status" value="1"/>
</dbReference>
<dbReference type="PATRIC" id="fig|768679.9.peg.1847"/>
<dbReference type="GO" id="GO:0022625">
    <property type="term" value="C:cytosolic large ribosomal subunit"/>
    <property type="evidence" value="ECO:0007669"/>
    <property type="project" value="TreeGrafter"/>
</dbReference>
<dbReference type="SMART" id="SM01393">
    <property type="entry name" value="Ribosomal_L32e"/>
    <property type="match status" value="1"/>
</dbReference>
<keyword evidence="2 5" id="KW-0689">Ribosomal protein</keyword>
<evidence type="ECO:0000256" key="6">
    <source>
        <dbReference type="SAM" id="MobiDB-lite"/>
    </source>
</evidence>
<reference evidence="7 8" key="1">
    <citation type="journal article" date="2011" name="PLoS ONE">
        <title>The complete genome sequence of Thermoproteus tenax: a physiologically versatile member of the Crenarchaeota.</title>
        <authorList>
            <person name="Siebers B."/>
            <person name="Zaparty M."/>
            <person name="Raddatz G."/>
            <person name="Tjaden B."/>
            <person name="Albers S.V."/>
            <person name="Bell S.D."/>
            <person name="Blombach F."/>
            <person name="Kletzin A."/>
            <person name="Kyrpides N."/>
            <person name="Lanz C."/>
            <person name="Plagens A."/>
            <person name="Rampp M."/>
            <person name="Rosinus A."/>
            <person name="von Jan M."/>
            <person name="Makarova K.S."/>
            <person name="Klenk H.P."/>
            <person name="Schuster S.C."/>
            <person name="Hensel R."/>
        </authorList>
    </citation>
    <scope>NUCLEOTIDE SEQUENCE [LARGE SCALE GENOMIC DNA]</scope>
    <source>
        <strain evidence="8">ATCC 35583 / DSM 2078 / JCM 9277 / NBRC 100435 / Kra 1</strain>
    </source>
</reference>
<dbReference type="PaxDb" id="768679-TTX_1822"/>
<dbReference type="OrthoDB" id="372100at2157"/>
<dbReference type="HOGENOM" id="CLU_071479_3_0_2"/>
<dbReference type="GeneID" id="11262708"/>
<dbReference type="GO" id="GO:0006412">
    <property type="term" value="P:translation"/>
    <property type="evidence" value="ECO:0007669"/>
    <property type="project" value="UniProtKB-UniRule"/>
</dbReference>
<dbReference type="RefSeq" id="WP_014127696.1">
    <property type="nucleotide sequence ID" value="NC_016070.1"/>
</dbReference>
<dbReference type="SUPFAM" id="SSF52042">
    <property type="entry name" value="Ribosomal protein L32e"/>
    <property type="match status" value="1"/>
</dbReference>
<evidence type="ECO:0000313" key="8">
    <source>
        <dbReference type="Proteomes" id="UP000002654"/>
    </source>
</evidence>
<dbReference type="InterPro" id="IPR018263">
    <property type="entry name" value="Ribosomal_eL32_CS"/>
</dbReference>
<comment type="similarity">
    <text evidence="1 5">Belongs to the eukaryotic ribosomal protein eL32 family.</text>
</comment>
<organism evidence="7 8">
    <name type="scientific">Thermoproteus tenax (strain ATCC 35583 / DSM 2078 / JCM 9277 / NBRC 100435 / Kra 1)</name>
    <dbReference type="NCBI Taxonomy" id="768679"/>
    <lineage>
        <taxon>Archaea</taxon>
        <taxon>Thermoproteota</taxon>
        <taxon>Thermoprotei</taxon>
        <taxon>Thermoproteales</taxon>
        <taxon>Thermoproteaceae</taxon>
        <taxon>Thermoproteus</taxon>
    </lineage>
</organism>
<dbReference type="InterPro" id="IPR001515">
    <property type="entry name" value="Ribosomal_eL32"/>
</dbReference>
<feature type="compositionally biased region" description="Polar residues" evidence="6">
    <location>
        <begin position="142"/>
        <end position="152"/>
    </location>
</feature>
<keyword evidence="8" id="KW-1185">Reference proteome</keyword>
<proteinExistence type="inferred from homology"/>
<accession>G4RLJ7</accession>
<dbReference type="EMBL" id="FN869859">
    <property type="protein sequence ID" value="CCC82442.1"/>
    <property type="molecule type" value="Genomic_DNA"/>
</dbReference>
<dbReference type="AlphaFoldDB" id="G4RLJ7"/>
<dbReference type="eggNOG" id="arCOG00781">
    <property type="taxonomic scope" value="Archaea"/>
</dbReference>
<dbReference type="InterPro" id="IPR023654">
    <property type="entry name" value="Ribosomal_eL32_arc"/>
</dbReference>
<dbReference type="KEGG" id="ttn:TTX_1822"/>
<dbReference type="InterPro" id="IPR036351">
    <property type="entry name" value="Ribosomal_eL32_sf"/>
</dbReference>
<protein>
    <recommendedName>
        <fullName evidence="4 5">Large ribosomal subunit protein eL32</fullName>
    </recommendedName>
</protein>
<evidence type="ECO:0000256" key="5">
    <source>
        <dbReference type="HAMAP-Rule" id="MF_00810"/>
    </source>
</evidence>
<dbReference type="Proteomes" id="UP000002654">
    <property type="component" value="Chromosome"/>
</dbReference>
<dbReference type="Pfam" id="PF01655">
    <property type="entry name" value="Ribosomal_L32e"/>
    <property type="match status" value="1"/>
</dbReference>
<dbReference type="PANTHER" id="PTHR23413">
    <property type="entry name" value="60S RIBOSOMAL PROTEIN L32 AND DNA-DIRECTED RNA POLYMERASE II, SUBUNIT N"/>
    <property type="match status" value="1"/>
</dbReference>
<name>G4RLJ7_THETK</name>